<gene>
    <name evidence="1" type="ordered locus">MGMSRv2__4191</name>
</gene>
<dbReference type="Gene3D" id="3.40.50.11190">
    <property type="match status" value="1"/>
</dbReference>
<dbReference type="SUPFAM" id="SSF53756">
    <property type="entry name" value="UDP-Glycosyltransferase/glycogen phosphorylase"/>
    <property type="match status" value="1"/>
</dbReference>
<dbReference type="EMBL" id="HG794546">
    <property type="protein sequence ID" value="CDL01406.1"/>
    <property type="molecule type" value="Genomic_DNA"/>
</dbReference>
<dbReference type="HOGENOM" id="CLU_813288_0_0_5"/>
<keyword evidence="2" id="KW-1185">Reference proteome</keyword>
<dbReference type="STRING" id="1430440.MGMSRv2__4191"/>
<reference evidence="1 2" key="1">
    <citation type="journal article" date="2014" name="Genome Announc.">
        <title>Complete genome sequence of Magnetospirillum gryphiswaldense MSR-1.</title>
        <authorList>
            <person name="Wang X."/>
            <person name="Wang Q."/>
            <person name="Zhang W."/>
            <person name="Wang Y."/>
            <person name="Li L."/>
            <person name="Wen T."/>
            <person name="Zhang T."/>
            <person name="Zhang Y."/>
            <person name="Xu J."/>
            <person name="Hu J."/>
            <person name="Li S."/>
            <person name="Liu L."/>
            <person name="Liu J."/>
            <person name="Jiang W."/>
            <person name="Tian J."/>
            <person name="Li Y."/>
            <person name="Schuler D."/>
            <person name="Wang L."/>
            <person name="Li J."/>
        </authorList>
    </citation>
    <scope>NUCLEOTIDE SEQUENCE [LARGE SCALE GENOMIC DNA]</scope>
    <source>
        <strain evidence="2">DSM 6361 / JCM 21280 / NBRC 15271 / MSR-1</strain>
    </source>
</reference>
<accession>V6F968</accession>
<proteinExistence type="predicted"/>
<dbReference type="Gene3D" id="3.40.50.2000">
    <property type="entry name" value="Glycogen Phosphorylase B"/>
    <property type="match status" value="1"/>
</dbReference>
<name>V6F968_MAGGM</name>
<dbReference type="Proteomes" id="UP000018922">
    <property type="component" value="Chromosome I"/>
</dbReference>
<protein>
    <recommendedName>
        <fullName evidence="3">Glycosyltransferase</fullName>
    </recommendedName>
</protein>
<sequence>MRVAMRTRGGPSQGWGNVYRLAAVAAALAARGHDIVTILAEGPPEVAEVLRRRGFPAQILADGLTTEAEAAILAETPPAELCVAEMLDIKPARQRLLRCAWPRLVIFDDLLDQRYDADLVVCGQDLPGYGNQGLSVPDCRFLTGYRYFMAPTAIAAHTGTPARAPACPHRLLVTLGGGDYHLAYVKIAQAIRALPHPVAATFVLGPAAAPQAMAEIAAILPTAAILGGIDAMDSLYAAHDTAVVSAGYSKLEAAIMGVPAISLATQWHQIPLGETFAARTGLPFAGYAGFLEPATLTALLKYLLDSPARLDLIESARRVVDGQGMTRVVEAIEALVREPRP</sequence>
<dbReference type="KEGG" id="mgy:MGMSRv2__4191"/>
<organism evidence="1 2">
    <name type="scientific">Magnetospirillum gryphiswaldense (strain DSM 6361 / JCM 21280 / NBRC 15271 / MSR-1)</name>
    <dbReference type="NCBI Taxonomy" id="431944"/>
    <lineage>
        <taxon>Bacteria</taxon>
        <taxon>Pseudomonadati</taxon>
        <taxon>Pseudomonadota</taxon>
        <taxon>Alphaproteobacteria</taxon>
        <taxon>Rhodospirillales</taxon>
        <taxon>Rhodospirillaceae</taxon>
        <taxon>Magnetospirillum</taxon>
    </lineage>
</organism>
<evidence type="ECO:0008006" key="3">
    <source>
        <dbReference type="Google" id="ProtNLM"/>
    </source>
</evidence>
<dbReference type="eggNOG" id="COG3980">
    <property type="taxonomic scope" value="Bacteria"/>
</dbReference>
<evidence type="ECO:0000313" key="1">
    <source>
        <dbReference type="EMBL" id="CDL01406.1"/>
    </source>
</evidence>
<evidence type="ECO:0000313" key="2">
    <source>
        <dbReference type="Proteomes" id="UP000018922"/>
    </source>
</evidence>
<dbReference type="AlphaFoldDB" id="V6F968"/>